<dbReference type="EMBL" id="UAUF01000009">
    <property type="protein sequence ID" value="SPZ03581.1"/>
    <property type="molecule type" value="Genomic_DNA"/>
</dbReference>
<evidence type="ECO:0000313" key="7">
    <source>
        <dbReference type="Proteomes" id="UP000250443"/>
    </source>
</evidence>
<feature type="chain" id="PRO_5016117000" evidence="4">
    <location>
        <begin position="30"/>
        <end position="427"/>
    </location>
</feature>
<dbReference type="Pfam" id="PF03573">
    <property type="entry name" value="OprD"/>
    <property type="match status" value="1"/>
</dbReference>
<keyword evidence="3 4" id="KW-0732">Signal</keyword>
<dbReference type="GO" id="GO:0015288">
    <property type="term" value="F:porin activity"/>
    <property type="evidence" value="ECO:0007669"/>
    <property type="project" value="TreeGrafter"/>
</dbReference>
<gene>
    <name evidence="6" type="primary">oprD_1</name>
    <name evidence="5" type="ORF">IRZ65_06940</name>
    <name evidence="6" type="ORF">NCTC11842_01025</name>
</gene>
<sequence>MTLRYLSVPAFIGLTPLALALALPMAAHAEGFLEDAKVNVMTRNYYFNRDFRNSSNIQQSKVEEWGQGFIMTATSGYTPGVIGFGLDLTGLYGIKLDSGRGRAGTQLLPVHDDGRAADDFGRLGATFKARISKTDLLLGELMPNVPVLRFNDGRLLPQTFRGATLTSKELDGFTFYAAQIRQVSLRNSSNMEDLSITTGGARQIRAASSDRFNYVGGEYTFNEKRTMVGVWHAQFEDVYKQNFFNLTHTQKFGDWSLGANLGYFTGEEEGQARAGNLDNKLFTGQLSAGIGGHKFTVGYQRVSGDNGWLSVNGSSGGSIVNDMFTQSFDNAKERSWQLRYDYNFAAMGIPGLAFMARYGHGDNIYVNAANDDGSEWERNFDVAYTFQSGPLKDLNMRWRNSMVRRDYGSNNDVDENRLIFSYPISIL</sequence>
<dbReference type="InterPro" id="IPR005318">
    <property type="entry name" value="OM_porin_bac"/>
</dbReference>
<protein>
    <submittedName>
        <fullName evidence="5 6">Porin</fullName>
        <ecNumber evidence="6">3.4.21.-</ecNumber>
    </submittedName>
</protein>
<dbReference type="Proteomes" id="UP000626180">
    <property type="component" value="Unassembled WGS sequence"/>
</dbReference>
<dbReference type="EC" id="3.4.21.-" evidence="6"/>
<comment type="similarity">
    <text evidence="1">Belongs to the outer membrane porin (Opr) (TC 1.B.25) family.</text>
</comment>
<dbReference type="EMBL" id="JADMCD010000002">
    <property type="protein sequence ID" value="MBF8640412.1"/>
    <property type="molecule type" value="Genomic_DNA"/>
</dbReference>
<dbReference type="RefSeq" id="WP_010795463.1">
    <property type="nucleotide sequence ID" value="NZ_FQYS01000001.1"/>
</dbReference>
<evidence type="ECO:0000313" key="5">
    <source>
        <dbReference type="EMBL" id="MBF8640412.1"/>
    </source>
</evidence>
<keyword evidence="2" id="KW-0813">Transport</keyword>
<dbReference type="GO" id="GO:0016787">
    <property type="term" value="F:hydrolase activity"/>
    <property type="evidence" value="ECO:0007669"/>
    <property type="project" value="UniProtKB-KW"/>
</dbReference>
<dbReference type="PANTHER" id="PTHR34596">
    <property type="entry name" value="CHITOPORIN"/>
    <property type="match status" value="1"/>
</dbReference>
<evidence type="ECO:0000256" key="2">
    <source>
        <dbReference type="ARBA" id="ARBA00022448"/>
    </source>
</evidence>
<keyword evidence="6" id="KW-0378">Hydrolase</keyword>
<reference evidence="5 8" key="2">
    <citation type="submission" date="2020-10" db="EMBL/GenBank/DDBJ databases">
        <title>Genome sequences of Pseudomonas isolates.</title>
        <authorList>
            <person name="Wessels L."/>
            <person name="Reich F."/>
            <person name="Hammerl J."/>
        </authorList>
    </citation>
    <scope>NUCLEOTIDE SEQUENCE [LARGE SCALE GENOMIC DNA]</scope>
    <source>
        <strain evidence="5 8">20-MO00624-0</strain>
    </source>
</reference>
<name>A0A2X2C9N0_PSELU</name>
<accession>A0A2X2C9N0</accession>
<evidence type="ECO:0000256" key="3">
    <source>
        <dbReference type="ARBA" id="ARBA00022729"/>
    </source>
</evidence>
<dbReference type="Gene3D" id="2.40.160.10">
    <property type="entry name" value="Porin"/>
    <property type="match status" value="1"/>
</dbReference>
<feature type="signal peptide" evidence="4">
    <location>
        <begin position="1"/>
        <end position="29"/>
    </location>
</feature>
<dbReference type="FunFam" id="2.40.160.10:FF:000008">
    <property type="entry name" value="OprD family porin"/>
    <property type="match status" value="1"/>
</dbReference>
<dbReference type="InterPro" id="IPR023614">
    <property type="entry name" value="Porin_dom_sf"/>
</dbReference>
<reference evidence="6 7" key="1">
    <citation type="submission" date="2018-06" db="EMBL/GenBank/DDBJ databases">
        <authorList>
            <consortium name="Pathogen Informatics"/>
            <person name="Doyle S."/>
        </authorList>
    </citation>
    <scope>NUCLEOTIDE SEQUENCE [LARGE SCALE GENOMIC DNA]</scope>
    <source>
        <strain evidence="6 7">NCTC11842</strain>
    </source>
</reference>
<keyword evidence="8" id="KW-1185">Reference proteome</keyword>
<dbReference type="GO" id="GO:0016020">
    <property type="term" value="C:membrane"/>
    <property type="evidence" value="ECO:0007669"/>
    <property type="project" value="InterPro"/>
</dbReference>
<organism evidence="6 7">
    <name type="scientific">Pseudomonas luteola</name>
    <dbReference type="NCBI Taxonomy" id="47886"/>
    <lineage>
        <taxon>Bacteria</taxon>
        <taxon>Pseudomonadati</taxon>
        <taxon>Pseudomonadota</taxon>
        <taxon>Gammaproteobacteria</taxon>
        <taxon>Pseudomonadales</taxon>
        <taxon>Pseudomonadaceae</taxon>
        <taxon>Pseudomonas</taxon>
    </lineage>
</organism>
<evidence type="ECO:0000256" key="1">
    <source>
        <dbReference type="ARBA" id="ARBA00009075"/>
    </source>
</evidence>
<proteinExistence type="inferred from homology"/>
<evidence type="ECO:0000313" key="8">
    <source>
        <dbReference type="Proteomes" id="UP000626180"/>
    </source>
</evidence>
<dbReference type="Proteomes" id="UP000250443">
    <property type="component" value="Unassembled WGS sequence"/>
</dbReference>
<evidence type="ECO:0000313" key="6">
    <source>
        <dbReference type="EMBL" id="SPZ03581.1"/>
    </source>
</evidence>
<dbReference type="AlphaFoldDB" id="A0A2X2C9N0"/>
<dbReference type="PANTHER" id="PTHR34596:SF2">
    <property type="entry name" value="CHITOPORIN"/>
    <property type="match status" value="1"/>
</dbReference>
<evidence type="ECO:0000256" key="4">
    <source>
        <dbReference type="SAM" id="SignalP"/>
    </source>
</evidence>